<keyword evidence="2" id="KW-1185">Reference proteome</keyword>
<name>A0AAD5TXG2_9FUNG</name>
<accession>A0AAD5TXG2</accession>
<sequence length="235" mass="27445">MKKQKKLSFDPVKVNCLICNESILYKNYGKHLDEDCSNESILIKNENENSNNDEPSKQKRNSNFIVTFLNKKPKNLCFLQKIYWKDQSQDLFICTDIDSHLHQGSFSNSIFNSKHIPILKSHLQKCIRRSLIQKSLKTAIELIAIGAEQELLRRLLIILAEDSCLNINIPILVWLQVANSKGYKLNDEMIETLLAFVEFAAQCEIWDPMFSEENDICHQNLNNAVKNFFYYLFQY</sequence>
<dbReference type="AlphaFoldDB" id="A0AAD5TXG2"/>
<evidence type="ECO:0000313" key="2">
    <source>
        <dbReference type="Proteomes" id="UP001211065"/>
    </source>
</evidence>
<dbReference type="Proteomes" id="UP001211065">
    <property type="component" value="Unassembled WGS sequence"/>
</dbReference>
<dbReference type="Gene3D" id="1.20.272.10">
    <property type="match status" value="1"/>
</dbReference>
<dbReference type="EMBL" id="JADGJW010001179">
    <property type="protein sequence ID" value="KAJ3205745.1"/>
    <property type="molecule type" value="Genomic_DNA"/>
</dbReference>
<protein>
    <submittedName>
        <fullName evidence="1">Uncharacterized protein</fullName>
    </submittedName>
</protein>
<reference evidence="1" key="1">
    <citation type="submission" date="2020-05" db="EMBL/GenBank/DDBJ databases">
        <title>Phylogenomic resolution of chytrid fungi.</title>
        <authorList>
            <person name="Stajich J.E."/>
            <person name="Amses K."/>
            <person name="Simmons R."/>
            <person name="Seto K."/>
            <person name="Myers J."/>
            <person name="Bonds A."/>
            <person name="Quandt C.A."/>
            <person name="Barry K."/>
            <person name="Liu P."/>
            <person name="Grigoriev I."/>
            <person name="Longcore J.E."/>
            <person name="James T.Y."/>
        </authorList>
    </citation>
    <scope>NUCLEOTIDE SEQUENCE</scope>
    <source>
        <strain evidence="1">JEL0476</strain>
    </source>
</reference>
<comment type="caution">
    <text evidence="1">The sequence shown here is derived from an EMBL/GenBank/DDBJ whole genome shotgun (WGS) entry which is preliminary data.</text>
</comment>
<evidence type="ECO:0000313" key="1">
    <source>
        <dbReference type="EMBL" id="KAJ3205745.1"/>
    </source>
</evidence>
<gene>
    <name evidence="1" type="ORF">HK099_000710</name>
</gene>
<proteinExistence type="predicted"/>
<organism evidence="1 2">
    <name type="scientific">Clydaea vesicula</name>
    <dbReference type="NCBI Taxonomy" id="447962"/>
    <lineage>
        <taxon>Eukaryota</taxon>
        <taxon>Fungi</taxon>
        <taxon>Fungi incertae sedis</taxon>
        <taxon>Chytridiomycota</taxon>
        <taxon>Chytridiomycota incertae sedis</taxon>
        <taxon>Chytridiomycetes</taxon>
        <taxon>Lobulomycetales</taxon>
        <taxon>Lobulomycetaceae</taxon>
        <taxon>Clydaea</taxon>
    </lineage>
</organism>